<dbReference type="PIRSF" id="PIRSF006232">
    <property type="entry name" value="Pirin"/>
    <property type="match status" value="1"/>
</dbReference>
<dbReference type="Gene3D" id="2.60.120.10">
    <property type="entry name" value="Jelly Rolls"/>
    <property type="match status" value="2"/>
</dbReference>
<evidence type="ECO:0000259" key="4">
    <source>
        <dbReference type="Pfam" id="PF02678"/>
    </source>
</evidence>
<dbReference type="RefSeq" id="WP_171783360.1">
    <property type="nucleotide sequence ID" value="NZ_BAAAML010000014.1"/>
</dbReference>
<dbReference type="InterPro" id="IPR014710">
    <property type="entry name" value="RmlC-like_jellyroll"/>
</dbReference>
<dbReference type="PANTHER" id="PTHR13903:SF8">
    <property type="entry name" value="PIRIN"/>
    <property type="match status" value="1"/>
</dbReference>
<proteinExistence type="inferred from homology"/>
<name>A0ABX2A5P3_9MICO</name>
<feature type="compositionally biased region" description="Pro residues" evidence="3">
    <location>
        <begin position="313"/>
        <end position="328"/>
    </location>
</feature>
<accession>A0ABX2A5P3</accession>
<evidence type="ECO:0000256" key="3">
    <source>
        <dbReference type="SAM" id="MobiDB-lite"/>
    </source>
</evidence>
<evidence type="ECO:0000259" key="5">
    <source>
        <dbReference type="Pfam" id="PF05726"/>
    </source>
</evidence>
<evidence type="ECO:0000256" key="2">
    <source>
        <dbReference type="RuleBase" id="RU003457"/>
    </source>
</evidence>
<dbReference type="Pfam" id="PF02678">
    <property type="entry name" value="Pirin"/>
    <property type="match status" value="1"/>
</dbReference>
<dbReference type="CDD" id="cd02247">
    <property type="entry name" value="cupin_pirin_C"/>
    <property type="match status" value="1"/>
</dbReference>
<feature type="domain" description="Pirin C-terminal" evidence="5">
    <location>
        <begin position="197"/>
        <end position="293"/>
    </location>
</feature>
<reference evidence="6 7" key="1">
    <citation type="submission" date="2020-05" db="EMBL/GenBank/DDBJ databases">
        <title>Genomic Encyclopedia of Type Strains, Phase III (KMG-III): the genomes of soil and plant-associated and newly described type strains.</title>
        <authorList>
            <person name="Whitman W."/>
        </authorList>
    </citation>
    <scope>NUCLEOTIDE SEQUENCE [LARGE SCALE GENOMIC DNA]</scope>
    <source>
        <strain evidence="6 7">KCTC 19046</strain>
    </source>
</reference>
<dbReference type="Pfam" id="PF05726">
    <property type="entry name" value="Pirin_C"/>
    <property type="match status" value="1"/>
</dbReference>
<sequence length="336" mass="35834">MTNLDSRPELEVLGSGRPGVAEGHAAVQVLEPRPVALGGPRAMNVHRTLPQRERSLVGAWCFLDHFGPDDVAETGGMLVPRHPHTGLATVSWLFTGRVEHLDSGGNAASVVPGSLNLMIAGRGITHQEISDPGTTVLHGVQLWYALPEETRFGANAFERYTPEPVRLPGATARVFLGELLGSVSPVATRTPDLLGAELVLEPGGRASLDVRPDFEHAVLAESDEVVVNGTTVGHRSLAYLPPGADSLVVTAGAAGARVILLGGVPLGEQIVMWWNFVGRDHDEIAAFRRRYQAELGFEPADPRDAGAPELFGPFPPGQPRALPAPPLPTVRLRPRE</sequence>
<dbReference type="InterPro" id="IPR012093">
    <property type="entry name" value="Pirin"/>
</dbReference>
<dbReference type="EMBL" id="JABEZU010000002">
    <property type="protein sequence ID" value="NOV97112.1"/>
    <property type="molecule type" value="Genomic_DNA"/>
</dbReference>
<keyword evidence="7" id="KW-1185">Reference proteome</keyword>
<dbReference type="InterPro" id="IPR008778">
    <property type="entry name" value="Pirin_C_dom"/>
</dbReference>
<dbReference type="InterPro" id="IPR011051">
    <property type="entry name" value="RmlC_Cupin_sf"/>
</dbReference>
<dbReference type="InterPro" id="IPR003829">
    <property type="entry name" value="Pirin_N_dom"/>
</dbReference>
<feature type="domain" description="Pirin N-terminal" evidence="4">
    <location>
        <begin position="44"/>
        <end position="143"/>
    </location>
</feature>
<comment type="similarity">
    <text evidence="1 2">Belongs to the pirin family.</text>
</comment>
<dbReference type="PANTHER" id="PTHR13903">
    <property type="entry name" value="PIRIN-RELATED"/>
    <property type="match status" value="1"/>
</dbReference>
<organism evidence="6 7">
    <name type="scientific">Isoptericola halotolerans</name>
    <dbReference type="NCBI Taxonomy" id="300560"/>
    <lineage>
        <taxon>Bacteria</taxon>
        <taxon>Bacillati</taxon>
        <taxon>Actinomycetota</taxon>
        <taxon>Actinomycetes</taxon>
        <taxon>Micrococcales</taxon>
        <taxon>Promicromonosporaceae</taxon>
        <taxon>Isoptericola</taxon>
    </lineage>
</organism>
<protein>
    <recommendedName>
        <fullName evidence="8">Quercetin 2,3-dioxygenase</fullName>
    </recommendedName>
</protein>
<evidence type="ECO:0008006" key="8">
    <source>
        <dbReference type="Google" id="ProtNLM"/>
    </source>
</evidence>
<dbReference type="Proteomes" id="UP000757540">
    <property type="component" value="Unassembled WGS sequence"/>
</dbReference>
<gene>
    <name evidence="6" type="ORF">HDG69_001687</name>
</gene>
<feature type="region of interest" description="Disordered" evidence="3">
    <location>
        <begin position="298"/>
        <end position="336"/>
    </location>
</feature>
<evidence type="ECO:0000313" key="6">
    <source>
        <dbReference type="EMBL" id="NOV97112.1"/>
    </source>
</evidence>
<evidence type="ECO:0000256" key="1">
    <source>
        <dbReference type="ARBA" id="ARBA00008416"/>
    </source>
</evidence>
<comment type="caution">
    <text evidence="6">The sequence shown here is derived from an EMBL/GenBank/DDBJ whole genome shotgun (WGS) entry which is preliminary data.</text>
</comment>
<dbReference type="SUPFAM" id="SSF51182">
    <property type="entry name" value="RmlC-like cupins"/>
    <property type="match status" value="1"/>
</dbReference>
<evidence type="ECO:0000313" key="7">
    <source>
        <dbReference type="Proteomes" id="UP000757540"/>
    </source>
</evidence>